<dbReference type="EMBL" id="AEWT01000020">
    <property type="protein sequence ID" value="EGC69043.1"/>
    <property type="molecule type" value="Genomic_DNA"/>
</dbReference>
<evidence type="ECO:0000256" key="1">
    <source>
        <dbReference type="ARBA" id="ARBA00009922"/>
    </source>
</evidence>
<dbReference type="InterPro" id="IPR005751">
    <property type="entry name" value="ATP-dep_DNA_helicase_PcrA"/>
</dbReference>
<organism evidence="15 16">
    <name type="scientific">Enterococcus casseliflavus ATCC 12755</name>
    <dbReference type="NCBI Taxonomy" id="888066"/>
    <lineage>
        <taxon>Bacteria</taxon>
        <taxon>Bacillati</taxon>
        <taxon>Bacillota</taxon>
        <taxon>Bacilli</taxon>
        <taxon>Lactobacillales</taxon>
        <taxon>Enterococcaceae</taxon>
        <taxon>Enterococcus</taxon>
    </lineage>
</organism>
<dbReference type="GO" id="GO:0033202">
    <property type="term" value="C:DNA helicase complex"/>
    <property type="evidence" value="ECO:0007669"/>
    <property type="project" value="TreeGrafter"/>
</dbReference>
<keyword evidence="7" id="KW-0413">Isomerase</keyword>
<dbReference type="InterPro" id="IPR000212">
    <property type="entry name" value="DNA_helicase_UvrD/REP"/>
</dbReference>
<keyword evidence="6 11" id="KW-0238">DNA-binding</keyword>
<evidence type="ECO:0000259" key="13">
    <source>
        <dbReference type="PROSITE" id="PS51198"/>
    </source>
</evidence>
<keyword evidence="4 10" id="KW-0347">Helicase</keyword>
<dbReference type="Gene3D" id="3.40.50.300">
    <property type="entry name" value="P-loop containing nucleotide triphosphate hydrolases"/>
    <property type="match status" value="2"/>
</dbReference>
<evidence type="ECO:0000256" key="5">
    <source>
        <dbReference type="ARBA" id="ARBA00022840"/>
    </source>
</evidence>
<dbReference type="Proteomes" id="UP000004835">
    <property type="component" value="Unassembled WGS sequence"/>
</dbReference>
<dbReference type="PANTHER" id="PTHR11070:SF2">
    <property type="entry name" value="ATP-DEPENDENT DNA HELICASE SRS2"/>
    <property type="match status" value="1"/>
</dbReference>
<evidence type="ECO:0000313" key="15">
    <source>
        <dbReference type="EMBL" id="EGC69043.1"/>
    </source>
</evidence>
<comment type="catalytic activity">
    <reaction evidence="9 11">
        <text>ATP + H2O = ADP + phosphate + H(+)</text>
        <dbReference type="Rhea" id="RHEA:13065"/>
        <dbReference type="ChEBI" id="CHEBI:15377"/>
        <dbReference type="ChEBI" id="CHEBI:15378"/>
        <dbReference type="ChEBI" id="CHEBI:30616"/>
        <dbReference type="ChEBI" id="CHEBI:43474"/>
        <dbReference type="ChEBI" id="CHEBI:456216"/>
        <dbReference type="EC" id="5.6.2.4"/>
    </reaction>
</comment>
<name>F0ELG6_ENTCA</name>
<feature type="domain" description="UvrD-like helicase ATP-binding" evidence="13">
    <location>
        <begin position="47"/>
        <end position="326"/>
    </location>
</feature>
<accession>F0ELG6</accession>
<proteinExistence type="inferred from homology"/>
<dbReference type="PANTHER" id="PTHR11070">
    <property type="entry name" value="UVRD / RECB / PCRA DNA HELICASE FAMILY MEMBER"/>
    <property type="match status" value="1"/>
</dbReference>
<evidence type="ECO:0000256" key="9">
    <source>
        <dbReference type="ARBA" id="ARBA00048988"/>
    </source>
</evidence>
<dbReference type="GO" id="GO:0005524">
    <property type="term" value="F:ATP binding"/>
    <property type="evidence" value="ECO:0007669"/>
    <property type="project" value="UniProtKB-UniRule"/>
</dbReference>
<evidence type="ECO:0000256" key="11">
    <source>
        <dbReference type="RuleBase" id="RU364053"/>
    </source>
</evidence>
<evidence type="ECO:0000313" key="16">
    <source>
        <dbReference type="Proteomes" id="UP000004835"/>
    </source>
</evidence>
<dbReference type="NCBIfam" id="TIGR01073">
    <property type="entry name" value="pcrA"/>
    <property type="match status" value="1"/>
</dbReference>
<comment type="similarity">
    <text evidence="1 11">Belongs to the helicase family. UvrD subfamily.</text>
</comment>
<dbReference type="AlphaFoldDB" id="F0ELG6"/>
<dbReference type="Pfam" id="PF00580">
    <property type="entry name" value="UvrD-helicase"/>
    <property type="match status" value="1"/>
</dbReference>
<dbReference type="FunFam" id="1.10.486.10:FF:000003">
    <property type="entry name" value="ATP-dependent DNA helicase"/>
    <property type="match status" value="1"/>
</dbReference>
<feature type="binding site" evidence="10">
    <location>
        <begin position="68"/>
        <end position="75"/>
    </location>
    <ligand>
        <name>ATP</name>
        <dbReference type="ChEBI" id="CHEBI:30616"/>
    </ligand>
</feature>
<evidence type="ECO:0000256" key="8">
    <source>
        <dbReference type="ARBA" id="ARBA00034617"/>
    </source>
</evidence>
<dbReference type="InterPro" id="IPR014017">
    <property type="entry name" value="DNA_helicase_UvrD-like_C"/>
</dbReference>
<dbReference type="GO" id="GO:0009314">
    <property type="term" value="P:response to radiation"/>
    <property type="evidence" value="ECO:0007669"/>
    <property type="project" value="UniProtKB-ARBA"/>
</dbReference>
<sequence>MSTKIKALLIKSFQSVRFSPFTDNAIIEKIEKERMFKIMSSKSELLKRMNPRQKEAVMHTEGPLLLMAGAGSGKTRVLTHRIAYLIEEKNVNPWNILAITFTNKAAREMKERVSQLLGSGGEDVWVSTFHSMCVRILRRDVDRIGYSKNFTIIDSSEQNTLMKRVLKELNIDPKKYDPRSILGTISHAKNELLTPEAYQAMEGSLFEQIVGRCYEKYQKELRNNQCMDFDDLIMNTIRLFQDNEDALQFYQRKFHYIHVDEYQDTNHAQYTLVNLLAARFRNLCVVGDADQSIYGWRGANMQNILDFEKDYPDAATILLEQNYRSTQTILNAANQVIKNNRNRPDKNLWTENRDGEKITYYRGDSERDEARFIVSEMQKQIAEKNRKFGDFAILYRTNAQSRIIEEMLLKANVPYTMVGGRKFYDRKEIRDILAYLSAIANPRDSISLERIINVPKRGIGATSVEKLRDFANLHEWSLLEAAMNVELANISGKAGKELGSFGMMMDGFAQMVPYLSVTELTKEILEKTGYRQELVNQNNLEAQARLENLEEFLSVTQEFDKRFEAQNEDDADAPDEKLSVFLNDLALLSDVDSYEEESSQVTLMTLHAAKGLEFPVVFLIGLEENIFPLSRALMEESELEEERRLAYVGITRAEEELFMTNAFSRTLYGRTQYNRPSRFIEEIEQDLLQSLGERSQPKAAAPFQPKVFKPSYTQPRQTTVTSKQQTSAAGNTWQVGEKVQHKKWGIGTVVRTTGSAQDIELDVAFPQQGVKRLLAAFAPIEKVEK</sequence>
<evidence type="ECO:0000256" key="7">
    <source>
        <dbReference type="ARBA" id="ARBA00023235"/>
    </source>
</evidence>
<keyword evidence="5 10" id="KW-0067">ATP-binding</keyword>
<dbReference type="Gene3D" id="1.10.486.10">
    <property type="entry name" value="PCRA, domain 4"/>
    <property type="match status" value="1"/>
</dbReference>
<dbReference type="GO" id="GO:0003677">
    <property type="term" value="F:DNA binding"/>
    <property type="evidence" value="ECO:0007669"/>
    <property type="project" value="UniProtKB-KW"/>
</dbReference>
<evidence type="ECO:0000256" key="3">
    <source>
        <dbReference type="ARBA" id="ARBA00022801"/>
    </source>
</evidence>
<dbReference type="HOGENOM" id="CLU_004585_5_2_9"/>
<dbReference type="FunFam" id="1.10.10.160:FF:000001">
    <property type="entry name" value="ATP-dependent DNA helicase"/>
    <property type="match status" value="1"/>
</dbReference>
<keyword evidence="3 10" id="KW-0378">Hydrolase</keyword>
<keyword evidence="2 10" id="KW-0547">Nucleotide-binding</keyword>
<comment type="catalytic activity">
    <reaction evidence="8">
        <text>Couples ATP hydrolysis with the unwinding of duplex DNA by translocating in the 3'-5' direction.</text>
        <dbReference type="EC" id="5.6.2.4"/>
    </reaction>
</comment>
<dbReference type="Pfam" id="PF13361">
    <property type="entry name" value="UvrD_C"/>
    <property type="match status" value="1"/>
</dbReference>
<protein>
    <recommendedName>
        <fullName evidence="11">ATP-dependent DNA helicase</fullName>
        <ecNumber evidence="11">5.6.2.4</ecNumber>
    </recommendedName>
</protein>
<dbReference type="SUPFAM" id="SSF52540">
    <property type="entry name" value="P-loop containing nucleoside triphosphate hydrolases"/>
    <property type="match status" value="1"/>
</dbReference>
<dbReference type="PROSITE" id="PS51198">
    <property type="entry name" value="UVRD_HELICASE_ATP_BIND"/>
    <property type="match status" value="1"/>
</dbReference>
<dbReference type="CDD" id="cd18807">
    <property type="entry name" value="SF1_C_UvrD"/>
    <property type="match status" value="1"/>
</dbReference>
<dbReference type="InterPro" id="IPR014016">
    <property type="entry name" value="UvrD-like_ATP-bd"/>
</dbReference>
<dbReference type="InterPro" id="IPR027417">
    <property type="entry name" value="P-loop_NTPase"/>
</dbReference>
<evidence type="ECO:0000256" key="4">
    <source>
        <dbReference type="ARBA" id="ARBA00022806"/>
    </source>
</evidence>
<dbReference type="GO" id="GO:0016887">
    <property type="term" value="F:ATP hydrolysis activity"/>
    <property type="evidence" value="ECO:0007669"/>
    <property type="project" value="RHEA"/>
</dbReference>
<feature type="domain" description="UvrD-like helicase C-terminal" evidence="14">
    <location>
        <begin position="327"/>
        <end position="611"/>
    </location>
</feature>
<dbReference type="InterPro" id="IPR013986">
    <property type="entry name" value="DExx_box_DNA_helicase_dom_sf"/>
</dbReference>
<reference evidence="15 16" key="1">
    <citation type="submission" date="2011-01" db="EMBL/GenBank/DDBJ databases">
        <authorList>
            <person name="Muzny D."/>
            <person name="Qin X."/>
            <person name="Deng J."/>
            <person name="Jiang H."/>
            <person name="Liu Y."/>
            <person name="Qu J."/>
            <person name="Song X.-Z."/>
            <person name="Zhang L."/>
            <person name="Thornton R."/>
            <person name="Coyle M."/>
            <person name="Francisco L."/>
            <person name="Jackson L."/>
            <person name="Javaid M."/>
            <person name="Korchina V."/>
            <person name="Kovar C."/>
            <person name="Mata R."/>
            <person name="Mathew T."/>
            <person name="Ngo R."/>
            <person name="Nguyen L."/>
            <person name="Nguyen N."/>
            <person name="Okwuonu G."/>
            <person name="Ongeri F."/>
            <person name="Pham C."/>
            <person name="Simmons D."/>
            <person name="Wilczek-Boney K."/>
            <person name="Hale W."/>
            <person name="Jakkamsetti A."/>
            <person name="Pham P."/>
            <person name="Ruth R."/>
            <person name="San Lucas F."/>
            <person name="Warren J."/>
            <person name="Zhang J."/>
            <person name="Zhao Z."/>
            <person name="Zhou C."/>
            <person name="Zhu D."/>
            <person name="Lee S."/>
            <person name="Bess C."/>
            <person name="Blankenburg K."/>
            <person name="Forbes L."/>
            <person name="Fu Q."/>
            <person name="Gubbala S."/>
            <person name="Hirani K."/>
            <person name="Jayaseelan J.C."/>
            <person name="Lara F."/>
            <person name="Munidasa M."/>
            <person name="Palculict T."/>
            <person name="Patil S."/>
            <person name="Pu L.-L."/>
            <person name="Saada N."/>
            <person name="Tang L."/>
            <person name="Weissenberger G."/>
            <person name="Zhu Y."/>
            <person name="Hemphill L."/>
            <person name="Shang Y."/>
            <person name="Youmans B."/>
            <person name="Ayvaz T."/>
            <person name="Ross M."/>
            <person name="Santibanez J."/>
            <person name="Aqrawi P."/>
            <person name="Gross S."/>
            <person name="Joshi V."/>
            <person name="Fowler G."/>
            <person name="Nazareth L."/>
            <person name="Reid J."/>
            <person name="Worley K."/>
            <person name="Petrosino J."/>
            <person name="Highlander S."/>
            <person name="Gibbs R."/>
        </authorList>
    </citation>
    <scope>NUCLEOTIDE SEQUENCE [LARGE SCALE GENOMIC DNA]</scope>
    <source>
        <strain evidence="15 16">ATCC 12755</strain>
    </source>
</reference>
<gene>
    <name evidence="15" type="primary">pcrA</name>
    <name evidence="15" type="ORF">HMPREF9087_2258</name>
</gene>
<dbReference type="CDD" id="cd17932">
    <property type="entry name" value="DEXQc_UvrD"/>
    <property type="match status" value="1"/>
</dbReference>
<dbReference type="Pfam" id="PF21196">
    <property type="entry name" value="PcrA_UvrD_tudor"/>
    <property type="match status" value="1"/>
</dbReference>
<evidence type="ECO:0000256" key="12">
    <source>
        <dbReference type="SAM" id="MobiDB-lite"/>
    </source>
</evidence>
<comment type="caution">
    <text evidence="15">The sequence shown here is derived from an EMBL/GenBank/DDBJ whole genome shotgun (WGS) entry which is preliminary data.</text>
</comment>
<dbReference type="EC" id="5.6.2.4" evidence="11"/>
<dbReference type="GO" id="GO:0006260">
    <property type="term" value="P:DNA replication"/>
    <property type="evidence" value="ECO:0007669"/>
    <property type="project" value="InterPro"/>
</dbReference>
<dbReference type="GO" id="GO:0043138">
    <property type="term" value="F:3'-5' DNA helicase activity"/>
    <property type="evidence" value="ECO:0007669"/>
    <property type="project" value="UniProtKB-EC"/>
</dbReference>
<evidence type="ECO:0000256" key="6">
    <source>
        <dbReference type="ARBA" id="ARBA00023125"/>
    </source>
</evidence>
<evidence type="ECO:0000256" key="2">
    <source>
        <dbReference type="ARBA" id="ARBA00022741"/>
    </source>
</evidence>
<evidence type="ECO:0000256" key="10">
    <source>
        <dbReference type="PROSITE-ProRule" id="PRU00560"/>
    </source>
</evidence>
<dbReference type="PROSITE" id="PS51217">
    <property type="entry name" value="UVRD_HELICASE_CTER"/>
    <property type="match status" value="1"/>
</dbReference>
<dbReference type="GO" id="GO:0005829">
    <property type="term" value="C:cytosol"/>
    <property type="evidence" value="ECO:0007669"/>
    <property type="project" value="TreeGrafter"/>
</dbReference>
<dbReference type="Gene3D" id="1.10.10.160">
    <property type="match status" value="1"/>
</dbReference>
<dbReference type="GO" id="GO:0000725">
    <property type="term" value="P:recombinational repair"/>
    <property type="evidence" value="ECO:0007669"/>
    <property type="project" value="TreeGrafter"/>
</dbReference>
<feature type="region of interest" description="Disordered" evidence="12">
    <location>
        <begin position="713"/>
        <end position="734"/>
    </location>
</feature>
<evidence type="ECO:0000259" key="14">
    <source>
        <dbReference type="PROSITE" id="PS51217"/>
    </source>
</evidence>